<accession>A0ACC0JF81</accession>
<comment type="caution">
    <text evidence="1">The sequence shown here is derived from an EMBL/GenBank/DDBJ whole genome shotgun (WGS) entry which is preliminary data.</text>
</comment>
<evidence type="ECO:0000313" key="1">
    <source>
        <dbReference type="EMBL" id="KAI8422795.1"/>
    </source>
</evidence>
<dbReference type="Proteomes" id="UP001064048">
    <property type="component" value="Chromosome 10"/>
</dbReference>
<proteinExistence type="predicted"/>
<sequence>MKLKIKIINVIFPFILIVLFLNNVKANSDEEYVDAVINLLLNGESFEVMQSEEDGKEEELVLVGGIWKCGNCAGVDDSMLVYSEANDLDADVIDDPVEVQISLSIPSMRCISVVGERPGLVRRLTGACAGPSVTLSVAAAAHFTVNVYAK</sequence>
<name>A0ACC0JF81_CHOFU</name>
<evidence type="ECO:0000313" key="2">
    <source>
        <dbReference type="Proteomes" id="UP001064048"/>
    </source>
</evidence>
<keyword evidence="2" id="KW-1185">Reference proteome</keyword>
<dbReference type="EMBL" id="CM046110">
    <property type="protein sequence ID" value="KAI8422795.1"/>
    <property type="molecule type" value="Genomic_DNA"/>
</dbReference>
<reference evidence="1 2" key="1">
    <citation type="journal article" date="2022" name="Genome Biol. Evol.">
        <title>The Spruce Budworm Genome: Reconstructing the Evolutionary History of Antifreeze Proteins.</title>
        <authorList>
            <person name="Beliveau C."/>
            <person name="Gagne P."/>
            <person name="Picq S."/>
            <person name="Vernygora O."/>
            <person name="Keeling C.I."/>
            <person name="Pinkney K."/>
            <person name="Doucet D."/>
            <person name="Wen F."/>
            <person name="Johnston J.S."/>
            <person name="Maaroufi H."/>
            <person name="Boyle B."/>
            <person name="Laroche J."/>
            <person name="Dewar K."/>
            <person name="Juretic N."/>
            <person name="Blackburn G."/>
            <person name="Nisole A."/>
            <person name="Brunet B."/>
            <person name="Brandao M."/>
            <person name="Lumley L."/>
            <person name="Duan J."/>
            <person name="Quan G."/>
            <person name="Lucarotti C.J."/>
            <person name="Roe A.D."/>
            <person name="Sperling F.A.H."/>
            <person name="Levesque R.C."/>
            <person name="Cusson M."/>
        </authorList>
    </citation>
    <scope>NUCLEOTIDE SEQUENCE [LARGE SCALE GENOMIC DNA]</scope>
    <source>
        <strain evidence="1">Glfc:IPQL:Cfum</strain>
    </source>
</reference>
<protein>
    <submittedName>
        <fullName evidence="1">Uncharacterized protein</fullName>
    </submittedName>
</protein>
<organism evidence="1 2">
    <name type="scientific">Choristoneura fumiferana</name>
    <name type="common">Spruce budworm moth</name>
    <name type="synonym">Archips fumiferana</name>
    <dbReference type="NCBI Taxonomy" id="7141"/>
    <lineage>
        <taxon>Eukaryota</taxon>
        <taxon>Metazoa</taxon>
        <taxon>Ecdysozoa</taxon>
        <taxon>Arthropoda</taxon>
        <taxon>Hexapoda</taxon>
        <taxon>Insecta</taxon>
        <taxon>Pterygota</taxon>
        <taxon>Neoptera</taxon>
        <taxon>Endopterygota</taxon>
        <taxon>Lepidoptera</taxon>
        <taxon>Glossata</taxon>
        <taxon>Ditrysia</taxon>
        <taxon>Tortricoidea</taxon>
        <taxon>Tortricidae</taxon>
        <taxon>Tortricinae</taxon>
        <taxon>Choristoneura</taxon>
    </lineage>
</organism>
<gene>
    <name evidence="1" type="ORF">MSG28_006540</name>
</gene>